<evidence type="ECO:0000313" key="2">
    <source>
        <dbReference type="EMBL" id="GAA0175367.1"/>
    </source>
</evidence>
<evidence type="ECO:0000256" key="1">
    <source>
        <dbReference type="SAM" id="Phobius"/>
    </source>
</evidence>
<keyword evidence="1" id="KW-0472">Membrane</keyword>
<sequence length="144" mass="16476">MQRPSSSTKNFVIDLMQKSQGRLMNNKKKIHSYRCSHGDLPLYHHSSNKKEASGSKLSVEKWVHIIPLIVLLCIFVLWWFSYTVDIEIKGGRVSVIRQMEIPRTLNETRFDFAILATAFPPYSSFSHSQTMEDHIAVEPAGKIG</sequence>
<protein>
    <recommendedName>
        <fullName evidence="4">Transmembrane protein</fullName>
    </recommendedName>
</protein>
<evidence type="ECO:0000313" key="3">
    <source>
        <dbReference type="Proteomes" id="UP001454036"/>
    </source>
</evidence>
<gene>
    <name evidence="2" type="ORF">LIER_28554</name>
</gene>
<reference evidence="2 3" key="1">
    <citation type="submission" date="2024-01" db="EMBL/GenBank/DDBJ databases">
        <title>The complete chloroplast genome sequence of Lithospermum erythrorhizon: insights into the phylogenetic relationship among Boraginaceae species and the maternal lineages of purple gromwells.</title>
        <authorList>
            <person name="Okada T."/>
            <person name="Watanabe K."/>
        </authorList>
    </citation>
    <scope>NUCLEOTIDE SEQUENCE [LARGE SCALE GENOMIC DNA]</scope>
</reference>
<dbReference type="PANTHER" id="PTHR34189">
    <property type="entry name" value="TRANSMEMBRANE PROTEIN"/>
    <property type="match status" value="1"/>
</dbReference>
<dbReference type="PANTHER" id="PTHR34189:SF18">
    <property type="entry name" value="SERINE_THREONINE-KINASE RLCKVII PROTEIN"/>
    <property type="match status" value="1"/>
</dbReference>
<feature type="transmembrane region" description="Helical" evidence="1">
    <location>
        <begin position="62"/>
        <end position="82"/>
    </location>
</feature>
<accession>A0AAV3RKA9</accession>
<comment type="caution">
    <text evidence="2">The sequence shown here is derived from an EMBL/GenBank/DDBJ whole genome shotgun (WGS) entry which is preliminary data.</text>
</comment>
<proteinExistence type="predicted"/>
<evidence type="ECO:0008006" key="4">
    <source>
        <dbReference type="Google" id="ProtNLM"/>
    </source>
</evidence>
<organism evidence="2 3">
    <name type="scientific">Lithospermum erythrorhizon</name>
    <name type="common">Purple gromwell</name>
    <name type="synonym">Lithospermum officinale var. erythrorhizon</name>
    <dbReference type="NCBI Taxonomy" id="34254"/>
    <lineage>
        <taxon>Eukaryota</taxon>
        <taxon>Viridiplantae</taxon>
        <taxon>Streptophyta</taxon>
        <taxon>Embryophyta</taxon>
        <taxon>Tracheophyta</taxon>
        <taxon>Spermatophyta</taxon>
        <taxon>Magnoliopsida</taxon>
        <taxon>eudicotyledons</taxon>
        <taxon>Gunneridae</taxon>
        <taxon>Pentapetalae</taxon>
        <taxon>asterids</taxon>
        <taxon>lamiids</taxon>
        <taxon>Boraginales</taxon>
        <taxon>Boraginaceae</taxon>
        <taxon>Boraginoideae</taxon>
        <taxon>Lithospermeae</taxon>
        <taxon>Lithospermum</taxon>
    </lineage>
</organism>
<dbReference type="Proteomes" id="UP001454036">
    <property type="component" value="Unassembled WGS sequence"/>
</dbReference>
<keyword evidence="1" id="KW-0812">Transmembrane</keyword>
<dbReference type="AlphaFoldDB" id="A0AAV3RKA9"/>
<name>A0AAV3RKA9_LITER</name>
<keyword evidence="3" id="KW-1185">Reference proteome</keyword>
<keyword evidence="1" id="KW-1133">Transmembrane helix</keyword>
<dbReference type="EMBL" id="BAABME010009551">
    <property type="protein sequence ID" value="GAA0175367.1"/>
    <property type="molecule type" value="Genomic_DNA"/>
</dbReference>